<feature type="domain" description="F-box" evidence="1">
    <location>
        <begin position="110"/>
        <end position="156"/>
    </location>
</feature>
<dbReference type="EMBL" id="SCEB01214168">
    <property type="protein sequence ID" value="RXM36839.1"/>
    <property type="molecule type" value="Genomic_DNA"/>
</dbReference>
<dbReference type="PROSITE" id="PS50181">
    <property type="entry name" value="FBOX"/>
    <property type="match status" value="1"/>
</dbReference>
<dbReference type="AlphaFoldDB" id="A0A444UNV0"/>
<evidence type="ECO:0000259" key="1">
    <source>
        <dbReference type="PROSITE" id="PS50181"/>
    </source>
</evidence>
<name>A0A444UNV0_ACIRT</name>
<evidence type="ECO:0000313" key="3">
    <source>
        <dbReference type="Proteomes" id="UP000289886"/>
    </source>
</evidence>
<dbReference type="SMART" id="SM00256">
    <property type="entry name" value="FBOX"/>
    <property type="match status" value="1"/>
</dbReference>
<dbReference type="Proteomes" id="UP000289886">
    <property type="component" value="Unassembled WGS sequence"/>
</dbReference>
<protein>
    <submittedName>
        <fullName evidence="2">F-box only protein 36</fullName>
    </submittedName>
</protein>
<comment type="caution">
    <text evidence="2">The sequence shown here is derived from an EMBL/GenBank/DDBJ whole genome shotgun (WGS) entry which is preliminary data.</text>
</comment>
<sequence length="204" mass="23833">MGHPFNMCTSCDVRGDDGKNLEFNILKLEETTTYCTFSSLQVFPTSILLRKVIWRFWKISLRSEFRNTNPGELRETHKEYLDDSSLQAQIATVLGANIVSYTLNLCRGNFDYLERLPDALLLYLILYLDLEDVAQLSQTSRRFEKLCSSDALWERIVENSCDTITPEMRALSKEVGWKQIFFTNKLQLQMQIRRRRQTSENLVV</sequence>
<proteinExistence type="predicted"/>
<dbReference type="Pfam" id="PF12937">
    <property type="entry name" value="F-box-like"/>
    <property type="match status" value="1"/>
</dbReference>
<keyword evidence="3" id="KW-1185">Reference proteome</keyword>
<accession>A0A444UNV0</accession>
<evidence type="ECO:0000313" key="2">
    <source>
        <dbReference type="EMBL" id="RXM36839.1"/>
    </source>
</evidence>
<dbReference type="SUPFAM" id="SSF81383">
    <property type="entry name" value="F-box domain"/>
    <property type="match status" value="1"/>
</dbReference>
<dbReference type="InterPro" id="IPR036047">
    <property type="entry name" value="F-box-like_dom_sf"/>
</dbReference>
<dbReference type="InterPro" id="IPR001810">
    <property type="entry name" value="F-box_dom"/>
</dbReference>
<reference evidence="2 3" key="1">
    <citation type="submission" date="2019-01" db="EMBL/GenBank/DDBJ databases">
        <title>Draft Genome and Complete Hox-Cluster Characterization of the Sterlet Sturgeon (Acipenser ruthenus).</title>
        <authorList>
            <person name="Wei Q."/>
        </authorList>
    </citation>
    <scope>NUCLEOTIDE SEQUENCE [LARGE SCALE GENOMIC DNA]</scope>
    <source>
        <strain evidence="2">WHYD16114868_AA</strain>
        <tissue evidence="2">Blood</tissue>
    </source>
</reference>
<dbReference type="Gene3D" id="1.20.1280.50">
    <property type="match status" value="1"/>
</dbReference>
<gene>
    <name evidence="2" type="ORF">EOD39_3274</name>
</gene>
<organism evidence="2 3">
    <name type="scientific">Acipenser ruthenus</name>
    <name type="common">Sterlet sturgeon</name>
    <dbReference type="NCBI Taxonomy" id="7906"/>
    <lineage>
        <taxon>Eukaryota</taxon>
        <taxon>Metazoa</taxon>
        <taxon>Chordata</taxon>
        <taxon>Craniata</taxon>
        <taxon>Vertebrata</taxon>
        <taxon>Euteleostomi</taxon>
        <taxon>Actinopterygii</taxon>
        <taxon>Chondrostei</taxon>
        <taxon>Acipenseriformes</taxon>
        <taxon>Acipenseridae</taxon>
        <taxon>Acipenser</taxon>
    </lineage>
</organism>